<dbReference type="Proteomes" id="UP000694871">
    <property type="component" value="Unplaced"/>
</dbReference>
<keyword evidence="3" id="KW-0732">Signal</keyword>
<evidence type="ECO:0000256" key="1">
    <source>
        <dbReference type="ARBA" id="ARBA00023180"/>
    </source>
</evidence>
<dbReference type="SUPFAM" id="SSF101912">
    <property type="entry name" value="Sema domain"/>
    <property type="match status" value="1"/>
</dbReference>
<accession>A0ABM1JHR9</accession>
<feature type="domain" description="Sema" evidence="4">
    <location>
        <begin position="28"/>
        <end position="120"/>
    </location>
</feature>
<keyword evidence="5" id="KW-1185">Reference proteome</keyword>
<dbReference type="InterPro" id="IPR001627">
    <property type="entry name" value="Semap_dom"/>
</dbReference>
<proteinExistence type="predicted"/>
<feature type="signal peptide" evidence="3">
    <location>
        <begin position="1"/>
        <end position="21"/>
    </location>
</feature>
<dbReference type="PANTHER" id="PTHR11036">
    <property type="entry name" value="SEMAPHORIN"/>
    <property type="match status" value="1"/>
</dbReference>
<evidence type="ECO:0000313" key="6">
    <source>
        <dbReference type="RefSeq" id="XP_015261006.1"/>
    </source>
</evidence>
<dbReference type="Gene3D" id="2.130.10.10">
    <property type="entry name" value="YVTN repeat-like/Quinoprotein amine dehydrogenase"/>
    <property type="match status" value="1"/>
</dbReference>
<gene>
    <name evidence="6" type="primary">LOC107105527</name>
</gene>
<feature type="chain" id="PRO_5046726667" evidence="3">
    <location>
        <begin position="22"/>
        <end position="120"/>
    </location>
</feature>
<evidence type="ECO:0000256" key="3">
    <source>
        <dbReference type="SAM" id="SignalP"/>
    </source>
</evidence>
<name>A0ABM1JHR9_GEKJA</name>
<reference evidence="6" key="1">
    <citation type="submission" date="2025-08" db="UniProtKB">
        <authorList>
            <consortium name="RefSeq"/>
        </authorList>
    </citation>
    <scope>IDENTIFICATION</scope>
</reference>
<dbReference type="GeneID" id="107105527"/>
<comment type="caution">
    <text evidence="2">Lacks conserved residue(s) required for the propagation of feature annotation.</text>
</comment>
<sequence length="120" mass="13661">MVAWATPFLLCLPIFCCLGHASLSGAPRVYLTYKGLLETRTARPFSFAFNTSDYRILLMDQDQERLYLGARDYLVALDLHNINKEPLIIHWPALPTHRNECRLAGKGQWVSGGRLNLPYP</sequence>
<organism evidence="5 6">
    <name type="scientific">Gekko japonicus</name>
    <name type="common">Schlegel's Japanese gecko</name>
    <dbReference type="NCBI Taxonomy" id="146911"/>
    <lineage>
        <taxon>Eukaryota</taxon>
        <taxon>Metazoa</taxon>
        <taxon>Chordata</taxon>
        <taxon>Craniata</taxon>
        <taxon>Vertebrata</taxon>
        <taxon>Euteleostomi</taxon>
        <taxon>Lepidosauria</taxon>
        <taxon>Squamata</taxon>
        <taxon>Bifurcata</taxon>
        <taxon>Gekkota</taxon>
        <taxon>Gekkonidae</taxon>
        <taxon>Gekkoninae</taxon>
        <taxon>Gekko</taxon>
    </lineage>
</organism>
<evidence type="ECO:0000259" key="4">
    <source>
        <dbReference type="PROSITE" id="PS51004"/>
    </source>
</evidence>
<keyword evidence="1" id="KW-0325">Glycoprotein</keyword>
<protein>
    <submittedName>
        <fullName evidence="6">Semaphorin-3F-like</fullName>
    </submittedName>
</protein>
<dbReference type="PANTHER" id="PTHR11036:SF28">
    <property type="entry name" value="SEMA DOMAIN, IMMUNOGLOBULIN DOMAIN (IG), SHORT BASIC DOMAIN, SECRETED, (SEMAPHORIN) 3GA ISOFORM X1-RELATED"/>
    <property type="match status" value="1"/>
</dbReference>
<evidence type="ECO:0000256" key="2">
    <source>
        <dbReference type="PROSITE-ProRule" id="PRU00352"/>
    </source>
</evidence>
<dbReference type="InterPro" id="IPR036352">
    <property type="entry name" value="Semap_dom_sf"/>
</dbReference>
<dbReference type="PROSITE" id="PS51004">
    <property type="entry name" value="SEMA"/>
    <property type="match status" value="1"/>
</dbReference>
<dbReference type="RefSeq" id="XP_015261006.1">
    <property type="nucleotide sequence ID" value="XM_015405520.1"/>
</dbReference>
<evidence type="ECO:0000313" key="5">
    <source>
        <dbReference type="Proteomes" id="UP000694871"/>
    </source>
</evidence>
<dbReference type="InterPro" id="IPR015943">
    <property type="entry name" value="WD40/YVTN_repeat-like_dom_sf"/>
</dbReference>
<dbReference type="InterPro" id="IPR027231">
    <property type="entry name" value="Semaphorin"/>
</dbReference>